<comment type="caution">
    <text evidence="1">The sequence shown here is derived from an EMBL/GenBank/DDBJ whole genome shotgun (WGS) entry which is preliminary data.</text>
</comment>
<protein>
    <submittedName>
        <fullName evidence="1">Uncharacterized protein</fullName>
    </submittedName>
</protein>
<sequence>MTIAIGAGCFAQEWREQQKLGKSERRVDNLVHRGSKALLANVIDVVTLLVYLCKEAYMMRLQLRSVDMFHLRGLGNLEVDPSHVPGSSKWNDSLGTDVKYKSLAMEVQTLPCSMTQGINGSEAYRRLPIPDQRIVEMNPFRVPVGGSIRRPSVPLKEAVPVTAQVFRRRLVLLHMSENSGPTGNSGHSIELSCRDTEVWDYAQLDEDRDALLRVTTLCNPLWVGCGFEFF</sequence>
<reference evidence="1 2" key="1">
    <citation type="submission" date="2020-07" db="EMBL/GenBank/DDBJ databases">
        <title>Comparative genomics of pyrophilous fungi reveals a link between fire events and developmental genes.</title>
        <authorList>
            <consortium name="DOE Joint Genome Institute"/>
            <person name="Steindorff A.S."/>
            <person name="Carver A."/>
            <person name="Calhoun S."/>
            <person name="Stillman K."/>
            <person name="Liu H."/>
            <person name="Lipzen A."/>
            <person name="Pangilinan J."/>
            <person name="Labutti K."/>
            <person name="Bruns T.D."/>
            <person name="Grigoriev I.V."/>
        </authorList>
    </citation>
    <scope>NUCLEOTIDE SEQUENCE [LARGE SCALE GENOMIC DNA]</scope>
    <source>
        <strain evidence="1 2">CBS 144469</strain>
    </source>
</reference>
<evidence type="ECO:0000313" key="1">
    <source>
        <dbReference type="EMBL" id="KAF6749751.1"/>
    </source>
</evidence>
<name>A0A8H6M2D8_9AGAR</name>
<dbReference type="Proteomes" id="UP000521943">
    <property type="component" value="Unassembled WGS sequence"/>
</dbReference>
<dbReference type="AlphaFoldDB" id="A0A8H6M2D8"/>
<dbReference type="EMBL" id="JACGCI010000061">
    <property type="protein sequence ID" value="KAF6749751.1"/>
    <property type="molecule type" value="Genomic_DNA"/>
</dbReference>
<proteinExistence type="predicted"/>
<gene>
    <name evidence="1" type="ORF">DFP72DRAFT_852316</name>
</gene>
<keyword evidence="2" id="KW-1185">Reference proteome</keyword>
<evidence type="ECO:0000313" key="2">
    <source>
        <dbReference type="Proteomes" id="UP000521943"/>
    </source>
</evidence>
<organism evidence="1 2">
    <name type="scientific">Ephemerocybe angulata</name>
    <dbReference type="NCBI Taxonomy" id="980116"/>
    <lineage>
        <taxon>Eukaryota</taxon>
        <taxon>Fungi</taxon>
        <taxon>Dikarya</taxon>
        <taxon>Basidiomycota</taxon>
        <taxon>Agaricomycotina</taxon>
        <taxon>Agaricomycetes</taxon>
        <taxon>Agaricomycetidae</taxon>
        <taxon>Agaricales</taxon>
        <taxon>Agaricineae</taxon>
        <taxon>Psathyrellaceae</taxon>
        <taxon>Ephemerocybe</taxon>
    </lineage>
</organism>
<accession>A0A8H6M2D8</accession>